<dbReference type="Proteomes" id="UP000694044">
    <property type="component" value="Unassembled WGS sequence"/>
</dbReference>
<evidence type="ECO:0000313" key="1">
    <source>
        <dbReference type="EMBL" id="KAG7385176.1"/>
    </source>
</evidence>
<proteinExistence type="predicted"/>
<protein>
    <submittedName>
        <fullName evidence="1">Uncharacterized protein</fullName>
    </submittedName>
</protein>
<organism evidence="1 2">
    <name type="scientific">Phytophthora pseudosyringae</name>
    <dbReference type="NCBI Taxonomy" id="221518"/>
    <lineage>
        <taxon>Eukaryota</taxon>
        <taxon>Sar</taxon>
        <taxon>Stramenopiles</taxon>
        <taxon>Oomycota</taxon>
        <taxon>Peronosporomycetes</taxon>
        <taxon>Peronosporales</taxon>
        <taxon>Peronosporaceae</taxon>
        <taxon>Phytophthora</taxon>
    </lineage>
</organism>
<dbReference type="AlphaFoldDB" id="A0A8T1VW74"/>
<comment type="caution">
    <text evidence="1">The sequence shown here is derived from an EMBL/GenBank/DDBJ whole genome shotgun (WGS) entry which is preliminary data.</text>
</comment>
<sequence length="133" mass="13705">MNFNAFLLGGVSAPVRGLDNFNRSQELCPVVGEAAAFLGVCVWGGGVVNCAFMPAGRIPTGVGIHGAASSRSSLEGDRGNSAGLKALPTIYARVNTGCVSISQPTPSARRGRDSFCIGDDELINTVMAFTIAK</sequence>
<accession>A0A8T1VW74</accession>
<keyword evidence="2" id="KW-1185">Reference proteome</keyword>
<gene>
    <name evidence="1" type="ORF">PHYPSEUDO_001804</name>
</gene>
<dbReference type="EMBL" id="JAGDFM010000128">
    <property type="protein sequence ID" value="KAG7385176.1"/>
    <property type="molecule type" value="Genomic_DNA"/>
</dbReference>
<reference evidence="1" key="1">
    <citation type="submission" date="2021-02" db="EMBL/GenBank/DDBJ databases">
        <authorList>
            <person name="Palmer J.M."/>
        </authorList>
    </citation>
    <scope>NUCLEOTIDE SEQUENCE</scope>
    <source>
        <strain evidence="1">SCRP734</strain>
    </source>
</reference>
<name>A0A8T1VW74_9STRA</name>
<evidence type="ECO:0000313" key="2">
    <source>
        <dbReference type="Proteomes" id="UP000694044"/>
    </source>
</evidence>